<keyword evidence="1" id="KW-1133">Transmembrane helix</keyword>
<evidence type="ECO:0000256" key="1">
    <source>
        <dbReference type="SAM" id="Phobius"/>
    </source>
</evidence>
<sequence length="52" mass="6006">MNILIKLFFVVLAIGGIILIFYVSWFWRALITPMVLILLFDVFGSFLGKKKV</sequence>
<comment type="caution">
    <text evidence="2">The sequence shown here is derived from an EMBL/GenBank/DDBJ whole genome shotgun (WGS) entry which is preliminary data.</text>
</comment>
<dbReference type="AlphaFoldDB" id="A0A0G0RE09"/>
<keyword evidence="1" id="KW-0812">Transmembrane</keyword>
<dbReference type="EMBL" id="LBYI01000049">
    <property type="protein sequence ID" value="KKR48111.1"/>
    <property type="molecule type" value="Genomic_DNA"/>
</dbReference>
<evidence type="ECO:0000313" key="3">
    <source>
        <dbReference type="Proteomes" id="UP000034531"/>
    </source>
</evidence>
<gene>
    <name evidence="2" type="ORF">UT84_C0049G0004</name>
</gene>
<organism evidence="2 3">
    <name type="scientific">Candidatus Curtissbacteria bacterium GW2011_GWA1_40_16</name>
    <dbReference type="NCBI Taxonomy" id="1618405"/>
    <lineage>
        <taxon>Bacteria</taxon>
        <taxon>Candidatus Curtissiibacteriota</taxon>
    </lineage>
</organism>
<feature type="transmembrane region" description="Helical" evidence="1">
    <location>
        <begin position="31"/>
        <end position="48"/>
    </location>
</feature>
<dbReference type="Proteomes" id="UP000034531">
    <property type="component" value="Unassembled WGS sequence"/>
</dbReference>
<reference evidence="2 3" key="1">
    <citation type="journal article" date="2015" name="Nature">
        <title>rRNA introns, odd ribosomes, and small enigmatic genomes across a large radiation of phyla.</title>
        <authorList>
            <person name="Brown C.T."/>
            <person name="Hug L.A."/>
            <person name="Thomas B.C."/>
            <person name="Sharon I."/>
            <person name="Castelle C.J."/>
            <person name="Singh A."/>
            <person name="Wilkins M.J."/>
            <person name="Williams K.H."/>
            <person name="Banfield J.F."/>
        </authorList>
    </citation>
    <scope>NUCLEOTIDE SEQUENCE [LARGE SCALE GENOMIC DNA]</scope>
</reference>
<protein>
    <submittedName>
        <fullName evidence="2">Uncharacterized protein</fullName>
    </submittedName>
</protein>
<evidence type="ECO:0000313" key="2">
    <source>
        <dbReference type="EMBL" id="KKR48111.1"/>
    </source>
</evidence>
<feature type="transmembrane region" description="Helical" evidence="1">
    <location>
        <begin position="7"/>
        <end position="25"/>
    </location>
</feature>
<keyword evidence="1" id="KW-0472">Membrane</keyword>
<proteinExistence type="predicted"/>
<name>A0A0G0RE09_9BACT</name>
<accession>A0A0G0RE09</accession>